<dbReference type="eggNOG" id="KOG0710">
    <property type="taxonomic scope" value="Eukaryota"/>
</dbReference>
<name>A9UXJ2_MONBE</name>
<dbReference type="RefSeq" id="XP_001745440.1">
    <property type="nucleotide sequence ID" value="XM_001745388.1"/>
</dbReference>
<dbReference type="Gene3D" id="2.60.40.790">
    <property type="match status" value="1"/>
</dbReference>
<feature type="non-terminal residue" evidence="5">
    <location>
        <position position="1"/>
    </location>
</feature>
<dbReference type="EMBL" id="CH991549">
    <property type="protein sequence ID" value="EDQ90018.1"/>
    <property type="molecule type" value="Genomic_DNA"/>
</dbReference>
<dbReference type="SUPFAM" id="SSF49764">
    <property type="entry name" value="HSP20-like chaperones"/>
    <property type="match status" value="1"/>
</dbReference>
<dbReference type="PROSITE" id="PS01031">
    <property type="entry name" value="SHSP"/>
    <property type="match status" value="1"/>
</dbReference>
<comment type="similarity">
    <text evidence="2 3">Belongs to the small heat shock protein (HSP20) family.</text>
</comment>
<dbReference type="AlphaFoldDB" id="A9UXJ2"/>
<evidence type="ECO:0000313" key="6">
    <source>
        <dbReference type="Proteomes" id="UP000001357"/>
    </source>
</evidence>
<dbReference type="GeneID" id="5890618"/>
<sequence length="105" mass="12318">QERPSAHIFHVDAPGLRDEDIDVSVRDDNTLVIRGERRRQSDEEDEGHHWRRVERSYGSFTRSFRLPDDADVSHIDANYRHGELIVSVPKMDKPYSRSRRINVHG</sequence>
<dbReference type="GO" id="GO:0009408">
    <property type="term" value="P:response to heat"/>
    <property type="evidence" value="ECO:0000318"/>
    <property type="project" value="GO_Central"/>
</dbReference>
<dbReference type="KEGG" id="mbr:MONBRDRAFT_3340"/>
<dbReference type="InterPro" id="IPR031107">
    <property type="entry name" value="Small_HSP"/>
</dbReference>
<dbReference type="InterPro" id="IPR008978">
    <property type="entry name" value="HSP20-like_chaperone"/>
</dbReference>
<keyword evidence="6" id="KW-1185">Reference proteome</keyword>
<evidence type="ECO:0000313" key="5">
    <source>
        <dbReference type="EMBL" id="EDQ90018.1"/>
    </source>
</evidence>
<dbReference type="InterPro" id="IPR002068">
    <property type="entry name" value="A-crystallin/Hsp20_dom"/>
</dbReference>
<dbReference type="GO" id="GO:0051082">
    <property type="term" value="F:unfolded protein binding"/>
    <property type="evidence" value="ECO:0000318"/>
    <property type="project" value="GO_Central"/>
</dbReference>
<dbReference type="GO" id="GO:0042542">
    <property type="term" value="P:response to hydrogen peroxide"/>
    <property type="evidence" value="ECO:0000318"/>
    <property type="project" value="GO_Central"/>
</dbReference>
<evidence type="ECO:0000259" key="4">
    <source>
        <dbReference type="PROSITE" id="PS01031"/>
    </source>
</evidence>
<dbReference type="Pfam" id="PF00011">
    <property type="entry name" value="HSP20"/>
    <property type="match status" value="1"/>
</dbReference>
<organism evidence="5 6">
    <name type="scientific">Monosiga brevicollis</name>
    <name type="common">Choanoflagellate</name>
    <dbReference type="NCBI Taxonomy" id="81824"/>
    <lineage>
        <taxon>Eukaryota</taxon>
        <taxon>Choanoflagellata</taxon>
        <taxon>Craspedida</taxon>
        <taxon>Salpingoecidae</taxon>
        <taxon>Monosiga</taxon>
    </lineage>
</organism>
<dbReference type="GO" id="GO:0006457">
    <property type="term" value="P:protein folding"/>
    <property type="evidence" value="ECO:0000318"/>
    <property type="project" value="GO_Central"/>
</dbReference>
<feature type="domain" description="SHSP" evidence="4">
    <location>
        <begin position="1"/>
        <end position="105"/>
    </location>
</feature>
<keyword evidence="1" id="KW-0346">Stress response</keyword>
<accession>A9UXJ2</accession>
<dbReference type="InParanoid" id="A9UXJ2"/>
<reference evidence="5 6" key="1">
    <citation type="journal article" date="2008" name="Nature">
        <title>The genome of the choanoflagellate Monosiga brevicollis and the origin of metazoans.</title>
        <authorList>
            <consortium name="JGI Sequencing"/>
            <person name="King N."/>
            <person name="Westbrook M.J."/>
            <person name="Young S.L."/>
            <person name="Kuo A."/>
            <person name="Abedin M."/>
            <person name="Chapman J."/>
            <person name="Fairclough S."/>
            <person name="Hellsten U."/>
            <person name="Isogai Y."/>
            <person name="Letunic I."/>
            <person name="Marr M."/>
            <person name="Pincus D."/>
            <person name="Putnam N."/>
            <person name="Rokas A."/>
            <person name="Wright K.J."/>
            <person name="Zuzow R."/>
            <person name="Dirks W."/>
            <person name="Good M."/>
            <person name="Goodstein D."/>
            <person name="Lemons D."/>
            <person name="Li W."/>
            <person name="Lyons J.B."/>
            <person name="Morris A."/>
            <person name="Nichols S."/>
            <person name="Richter D.J."/>
            <person name="Salamov A."/>
            <person name="Bork P."/>
            <person name="Lim W.A."/>
            <person name="Manning G."/>
            <person name="Miller W.T."/>
            <person name="McGinnis W."/>
            <person name="Shapiro H."/>
            <person name="Tjian R."/>
            <person name="Grigoriev I.V."/>
            <person name="Rokhsar D."/>
        </authorList>
    </citation>
    <scope>NUCLEOTIDE SEQUENCE [LARGE SCALE GENOMIC DNA]</scope>
    <source>
        <strain evidence="6">MX1 / ATCC 50154</strain>
    </source>
</reference>
<gene>
    <name evidence="5" type="ORF">MONBRDRAFT_3340</name>
</gene>
<proteinExistence type="inferred from homology"/>
<protein>
    <recommendedName>
        <fullName evidence="4">SHSP domain-containing protein</fullName>
    </recommendedName>
</protein>
<dbReference type="GO" id="GO:0009651">
    <property type="term" value="P:response to salt stress"/>
    <property type="evidence" value="ECO:0000318"/>
    <property type="project" value="GO_Central"/>
</dbReference>
<dbReference type="OMA" id="PWQEMNT"/>
<dbReference type="GO" id="GO:0051259">
    <property type="term" value="P:protein complex oligomerization"/>
    <property type="evidence" value="ECO:0000318"/>
    <property type="project" value="GO_Central"/>
</dbReference>
<dbReference type="Proteomes" id="UP000001357">
    <property type="component" value="Unassembled WGS sequence"/>
</dbReference>
<evidence type="ECO:0000256" key="1">
    <source>
        <dbReference type="ARBA" id="ARBA00023016"/>
    </source>
</evidence>
<dbReference type="STRING" id="81824.A9UXJ2"/>
<evidence type="ECO:0000256" key="2">
    <source>
        <dbReference type="PROSITE-ProRule" id="PRU00285"/>
    </source>
</evidence>
<feature type="non-terminal residue" evidence="5">
    <location>
        <position position="105"/>
    </location>
</feature>
<evidence type="ECO:0000256" key="3">
    <source>
        <dbReference type="RuleBase" id="RU003616"/>
    </source>
</evidence>
<dbReference type="PANTHER" id="PTHR11527">
    <property type="entry name" value="HEAT-SHOCK PROTEIN 20 FAMILY MEMBER"/>
    <property type="match status" value="1"/>
</dbReference>